<proteinExistence type="predicted"/>
<name>A0A1V3WGC9_MYCKA</name>
<evidence type="ECO:0000313" key="2">
    <source>
        <dbReference type="EMBL" id="OOK65838.1"/>
    </source>
</evidence>
<evidence type="ECO:0000313" key="3">
    <source>
        <dbReference type="Proteomes" id="UP000189229"/>
    </source>
</evidence>
<dbReference type="EMBL" id="MVBM01000010">
    <property type="protein sequence ID" value="OOK65838.1"/>
    <property type="molecule type" value="Genomic_DNA"/>
</dbReference>
<sequence length="90" mass="9592">MESMWQPGTITTLLRGSSVRTRILAPRSTAVFAVAFCPAFLATGCATAFFALAVVFLTAVFLALVFFCGFCCSVACSAIGVFLSMNHRLL</sequence>
<accession>A0A1V3WGC9</accession>
<protein>
    <submittedName>
        <fullName evidence="2">Putative membrane protein</fullName>
    </submittedName>
</protein>
<comment type="caution">
    <text evidence="2">The sequence shown here is derived from an EMBL/GenBank/DDBJ whole genome shotgun (WGS) entry which is preliminary data.</text>
</comment>
<keyword evidence="1" id="KW-0472">Membrane</keyword>
<dbReference type="Proteomes" id="UP000189229">
    <property type="component" value="Unassembled WGS sequence"/>
</dbReference>
<dbReference type="AlphaFoldDB" id="A0A1V3WGC9"/>
<reference evidence="2 3" key="1">
    <citation type="submission" date="2017-02" db="EMBL/GenBank/DDBJ databases">
        <title>Complete genome sequences of Mycobacterium kansasii strains isolated from rhesus macaques.</title>
        <authorList>
            <person name="Panda A."/>
            <person name="Nagaraj S."/>
            <person name="Zhao X."/>
            <person name="Tettelin H."/>
            <person name="Detolla L.J."/>
        </authorList>
    </citation>
    <scope>NUCLEOTIDE SEQUENCE [LARGE SCALE GENOMIC DNA]</scope>
    <source>
        <strain evidence="2 3">11-3813</strain>
    </source>
</reference>
<organism evidence="2 3">
    <name type="scientific">Mycobacterium kansasii</name>
    <dbReference type="NCBI Taxonomy" id="1768"/>
    <lineage>
        <taxon>Bacteria</taxon>
        <taxon>Bacillati</taxon>
        <taxon>Actinomycetota</taxon>
        <taxon>Actinomycetes</taxon>
        <taxon>Mycobacteriales</taxon>
        <taxon>Mycobacteriaceae</taxon>
        <taxon>Mycobacterium</taxon>
    </lineage>
</organism>
<evidence type="ECO:0000256" key="1">
    <source>
        <dbReference type="SAM" id="Phobius"/>
    </source>
</evidence>
<keyword evidence="1" id="KW-1133">Transmembrane helix</keyword>
<feature type="transmembrane region" description="Helical" evidence="1">
    <location>
        <begin position="30"/>
        <end position="53"/>
    </location>
</feature>
<feature type="transmembrane region" description="Helical" evidence="1">
    <location>
        <begin position="59"/>
        <end position="83"/>
    </location>
</feature>
<keyword evidence="1" id="KW-0812">Transmembrane</keyword>
<gene>
    <name evidence="2" type="ORF">BZL30_8685</name>
</gene>